<keyword evidence="6" id="KW-1185">Reference proteome</keyword>
<feature type="domain" description="Thrombospondin-like N-terminal" evidence="4">
    <location>
        <begin position="17"/>
        <end position="196"/>
    </location>
</feature>
<evidence type="ECO:0000313" key="6">
    <source>
        <dbReference type="Proteomes" id="UP001228049"/>
    </source>
</evidence>
<evidence type="ECO:0000256" key="2">
    <source>
        <dbReference type="ARBA" id="ARBA00022737"/>
    </source>
</evidence>
<comment type="caution">
    <text evidence="5">The sequence shown here is derived from an EMBL/GenBank/DDBJ whole genome shotgun (WGS) entry which is preliminary data.</text>
</comment>
<dbReference type="Gene3D" id="2.60.120.200">
    <property type="match status" value="1"/>
</dbReference>
<gene>
    <name evidence="5" type="ORF">KUDE01_020716</name>
</gene>
<dbReference type="SMART" id="SM00210">
    <property type="entry name" value="TSPN"/>
    <property type="match status" value="1"/>
</dbReference>
<feature type="signal peptide" evidence="3">
    <location>
        <begin position="1"/>
        <end position="21"/>
    </location>
</feature>
<dbReference type="InterPro" id="IPR013320">
    <property type="entry name" value="ConA-like_dom_sf"/>
</dbReference>
<keyword evidence="1 3" id="KW-0732">Signal</keyword>
<feature type="chain" id="PRO_5042080934" evidence="3">
    <location>
        <begin position="22"/>
        <end position="221"/>
    </location>
</feature>
<evidence type="ECO:0000259" key="4">
    <source>
        <dbReference type="SMART" id="SM00210"/>
    </source>
</evidence>
<sequence>MLLPVLMSLLWAAGLSAGAETQVVDVLALQDSKQSVSAVERLSSALSALPDLYVLSTLRLPSKLGGVLLGVYSRTDNRKYLEVAVMGKINKVLVRYVRSDGKLHTVNLHHAALADGRSHSIILRLGGLQRASMSMELYVDCRLADSSQGLPSLVPLPQEAELVELRHGQKAYARLQGDASAYNSVSGELNSILGDHTKALIGQLIIFNQILGELRMDIREQ</sequence>
<protein>
    <submittedName>
        <fullName evidence="5">Thrombospondin-3a</fullName>
    </submittedName>
</protein>
<dbReference type="Proteomes" id="UP001228049">
    <property type="component" value="Unassembled WGS sequence"/>
</dbReference>
<accession>A0AAD9FE26</accession>
<dbReference type="SUPFAM" id="SSF49899">
    <property type="entry name" value="Concanavalin A-like lectins/glucanases"/>
    <property type="match status" value="1"/>
</dbReference>
<organism evidence="5 6">
    <name type="scientific">Dissostichus eleginoides</name>
    <name type="common">Patagonian toothfish</name>
    <name type="synonym">Dissostichus amissus</name>
    <dbReference type="NCBI Taxonomy" id="100907"/>
    <lineage>
        <taxon>Eukaryota</taxon>
        <taxon>Metazoa</taxon>
        <taxon>Chordata</taxon>
        <taxon>Craniata</taxon>
        <taxon>Vertebrata</taxon>
        <taxon>Euteleostomi</taxon>
        <taxon>Actinopterygii</taxon>
        <taxon>Neopterygii</taxon>
        <taxon>Teleostei</taxon>
        <taxon>Neoteleostei</taxon>
        <taxon>Acanthomorphata</taxon>
        <taxon>Eupercaria</taxon>
        <taxon>Perciformes</taxon>
        <taxon>Notothenioidei</taxon>
        <taxon>Nototheniidae</taxon>
        <taxon>Dissostichus</taxon>
    </lineage>
</organism>
<dbReference type="FunFam" id="2.60.120.200:FF:000038">
    <property type="entry name" value="thrombospondin-3 isoform X1"/>
    <property type="match status" value="1"/>
</dbReference>
<feature type="non-terminal residue" evidence="5">
    <location>
        <position position="1"/>
    </location>
</feature>
<evidence type="ECO:0000256" key="3">
    <source>
        <dbReference type="SAM" id="SignalP"/>
    </source>
</evidence>
<reference evidence="5" key="1">
    <citation type="submission" date="2023-04" db="EMBL/GenBank/DDBJ databases">
        <title>Chromosome-level genome of Chaenocephalus aceratus.</title>
        <authorList>
            <person name="Park H."/>
        </authorList>
    </citation>
    <scope>NUCLEOTIDE SEQUENCE</scope>
    <source>
        <strain evidence="5">DE</strain>
        <tissue evidence="5">Muscle</tissue>
    </source>
</reference>
<dbReference type="EMBL" id="JASDAP010000010">
    <property type="protein sequence ID" value="KAK1895265.1"/>
    <property type="molecule type" value="Genomic_DNA"/>
</dbReference>
<keyword evidence="2" id="KW-0677">Repeat</keyword>
<dbReference type="Gene3D" id="1.20.5.10">
    <property type="match status" value="1"/>
</dbReference>
<dbReference type="PANTHER" id="PTHR10199:SF89">
    <property type="entry name" value="THROMBOSPONDIN-3"/>
    <property type="match status" value="1"/>
</dbReference>
<dbReference type="InterPro" id="IPR048287">
    <property type="entry name" value="TSPN-like_N"/>
</dbReference>
<evidence type="ECO:0000256" key="1">
    <source>
        <dbReference type="ARBA" id="ARBA00022729"/>
    </source>
</evidence>
<evidence type="ECO:0000313" key="5">
    <source>
        <dbReference type="EMBL" id="KAK1895265.1"/>
    </source>
</evidence>
<name>A0AAD9FE26_DISEL</name>
<dbReference type="AlphaFoldDB" id="A0AAD9FE26"/>
<proteinExistence type="predicted"/>
<dbReference type="PANTHER" id="PTHR10199">
    <property type="entry name" value="THROMBOSPONDIN"/>
    <property type="match status" value="1"/>
</dbReference>